<dbReference type="InterPro" id="IPR035441">
    <property type="entry name" value="TFIIS/LEDGF_dom_sf"/>
</dbReference>
<feature type="region of interest" description="Disordered" evidence="2">
    <location>
        <begin position="373"/>
        <end position="398"/>
    </location>
</feature>
<keyword evidence="1" id="KW-0539">Nucleus</keyword>
<comment type="caution">
    <text evidence="4">The sequence shown here is derived from an EMBL/GenBank/DDBJ whole genome shotgun (WGS) entry which is preliminary data.</text>
</comment>
<evidence type="ECO:0000256" key="2">
    <source>
        <dbReference type="SAM" id="MobiDB-lite"/>
    </source>
</evidence>
<gene>
    <name evidence="4" type="ORF">COCSUDRAFT_65792</name>
</gene>
<evidence type="ECO:0000313" key="5">
    <source>
        <dbReference type="Proteomes" id="UP000007264"/>
    </source>
</evidence>
<comment type="subcellular location">
    <subcellularLocation>
        <location evidence="1">Nucleus</location>
    </subcellularLocation>
</comment>
<dbReference type="InterPro" id="IPR017923">
    <property type="entry name" value="TFIIS_N"/>
</dbReference>
<dbReference type="PANTHER" id="PTHR47350:SF4">
    <property type="entry name" value="PROTEIN IWS1 HOMOLOG 1"/>
    <property type="match status" value="1"/>
</dbReference>
<name>I0Z0N1_COCSC</name>
<dbReference type="EMBL" id="AGSI01000006">
    <property type="protein sequence ID" value="EIE24200.1"/>
    <property type="molecule type" value="Genomic_DNA"/>
</dbReference>
<feature type="compositionally biased region" description="Acidic residues" evidence="2">
    <location>
        <begin position="104"/>
        <end position="115"/>
    </location>
</feature>
<reference evidence="4 5" key="1">
    <citation type="journal article" date="2012" name="Genome Biol.">
        <title>The genome of the polar eukaryotic microalga coccomyxa subellipsoidea reveals traits of cold adaptation.</title>
        <authorList>
            <person name="Blanc G."/>
            <person name="Agarkova I."/>
            <person name="Grimwood J."/>
            <person name="Kuo A."/>
            <person name="Brueggeman A."/>
            <person name="Dunigan D."/>
            <person name="Gurnon J."/>
            <person name="Ladunga I."/>
            <person name="Lindquist E."/>
            <person name="Lucas S."/>
            <person name="Pangilinan J."/>
            <person name="Proschold T."/>
            <person name="Salamov A."/>
            <person name="Schmutz J."/>
            <person name="Weeks D."/>
            <person name="Yamada T."/>
            <person name="Claverie J.M."/>
            <person name="Grigoriev I."/>
            <person name="Van Etten J."/>
            <person name="Lomsadze A."/>
            <person name="Borodovsky M."/>
        </authorList>
    </citation>
    <scope>NUCLEOTIDE SEQUENCE [LARGE SCALE GENOMIC DNA]</scope>
    <source>
        <strain evidence="4 5">C-169</strain>
    </source>
</reference>
<feature type="region of interest" description="Disordered" evidence="2">
    <location>
        <begin position="1"/>
        <end position="116"/>
    </location>
</feature>
<dbReference type="InterPro" id="IPR044204">
    <property type="entry name" value="IWS1/2"/>
</dbReference>
<keyword evidence="5" id="KW-1185">Reference proteome</keyword>
<feature type="domain" description="TFIIS N-terminal" evidence="3">
    <location>
        <begin position="193"/>
        <end position="279"/>
    </location>
</feature>
<feature type="compositionally biased region" description="Acidic residues" evidence="2">
    <location>
        <begin position="33"/>
        <end position="46"/>
    </location>
</feature>
<dbReference type="PANTHER" id="PTHR47350">
    <property type="entry name" value="PROTEIN IWS1 HOMOLOG 1"/>
    <property type="match status" value="1"/>
</dbReference>
<proteinExistence type="predicted"/>
<dbReference type="PROSITE" id="PS51319">
    <property type="entry name" value="TFIIS_N"/>
    <property type="match status" value="1"/>
</dbReference>
<organism evidence="4 5">
    <name type="scientific">Coccomyxa subellipsoidea (strain C-169)</name>
    <name type="common">Green microalga</name>
    <dbReference type="NCBI Taxonomy" id="574566"/>
    <lineage>
        <taxon>Eukaryota</taxon>
        <taxon>Viridiplantae</taxon>
        <taxon>Chlorophyta</taxon>
        <taxon>core chlorophytes</taxon>
        <taxon>Trebouxiophyceae</taxon>
        <taxon>Trebouxiophyceae incertae sedis</taxon>
        <taxon>Coccomyxaceae</taxon>
        <taxon>Coccomyxa</taxon>
        <taxon>Coccomyxa subellipsoidea</taxon>
    </lineage>
</organism>
<evidence type="ECO:0000313" key="4">
    <source>
        <dbReference type="EMBL" id="EIE24200.1"/>
    </source>
</evidence>
<dbReference type="GO" id="GO:0009742">
    <property type="term" value="P:brassinosteroid mediated signaling pathway"/>
    <property type="evidence" value="ECO:0007669"/>
    <property type="project" value="InterPro"/>
</dbReference>
<dbReference type="eggNOG" id="KOG1793">
    <property type="taxonomic scope" value="Eukaryota"/>
</dbReference>
<evidence type="ECO:0000259" key="3">
    <source>
        <dbReference type="PROSITE" id="PS51319"/>
    </source>
</evidence>
<accession>I0Z0N1</accession>
<evidence type="ECO:0000256" key="1">
    <source>
        <dbReference type="PROSITE-ProRule" id="PRU00649"/>
    </source>
</evidence>
<protein>
    <recommendedName>
        <fullName evidence="3">TFIIS N-terminal domain-containing protein</fullName>
    </recommendedName>
</protein>
<dbReference type="Proteomes" id="UP000007264">
    <property type="component" value="Unassembled WGS sequence"/>
</dbReference>
<dbReference type="KEGG" id="csl:COCSUDRAFT_65792"/>
<dbReference type="RefSeq" id="XP_005648744.1">
    <property type="nucleotide sequence ID" value="XM_005648687.1"/>
</dbReference>
<dbReference type="STRING" id="574566.I0Z0N1"/>
<dbReference type="Pfam" id="PF08711">
    <property type="entry name" value="Med26"/>
    <property type="match status" value="1"/>
</dbReference>
<dbReference type="AlphaFoldDB" id="I0Z0N1"/>
<feature type="region of interest" description="Disordered" evidence="2">
    <location>
        <begin position="307"/>
        <end position="330"/>
    </location>
</feature>
<feature type="compositionally biased region" description="Acidic residues" evidence="2">
    <location>
        <begin position="1"/>
        <end position="12"/>
    </location>
</feature>
<feature type="compositionally biased region" description="Basic and acidic residues" evidence="2">
    <location>
        <begin position="15"/>
        <end position="25"/>
    </location>
</feature>
<dbReference type="GO" id="GO:0032784">
    <property type="term" value="P:regulation of DNA-templated transcription elongation"/>
    <property type="evidence" value="ECO:0007669"/>
    <property type="project" value="InterPro"/>
</dbReference>
<dbReference type="Gene3D" id="1.20.930.10">
    <property type="entry name" value="Conserved domain common to transcription factors TFIIS, elongin A, CRSP70"/>
    <property type="match status" value="1"/>
</dbReference>
<feature type="compositionally biased region" description="Low complexity" evidence="2">
    <location>
        <begin position="307"/>
        <end position="319"/>
    </location>
</feature>
<sequence length="398" mass="44388">MADLEDREEEAEGQAGRDAEGEQQKRQRRSAGDAEDEEEGNGDEDEAARGAAEELGEEEEEEEGNEQPNEADNAFIDDDGVEGAGAARQGTFDSDEERRQQAPEAEEASEEEDEFERMFAGAKGRRRRAALAEDVKANVDQLLAHMEVAAEKDMEANKQGQPAVMKLKMLSQVEEKLAKRTWHDELLASGILGVLKAWIEPLPDGNLPNIKASVIRTAVLKMLQQLPIEVADSLRKEQLKKSELGKVVMFLFRLPDESQANRRIAKELIERWSRPIFEQYRERHEDDEVRERELQMRQARAVRQKAQAATEAEQEAQTKTLKRGDPGFRWHASIPQPARLDYIKRPESKVNVDPASIRGGSSKATGMAKKLKQLNAKKGGGGGGKASKMSIEGRGLLI</sequence>
<feature type="compositionally biased region" description="Acidic residues" evidence="2">
    <location>
        <begin position="54"/>
        <end position="65"/>
    </location>
</feature>
<dbReference type="GeneID" id="17042198"/>
<dbReference type="OrthoDB" id="21124at2759"/>
<dbReference type="GO" id="GO:0005634">
    <property type="term" value="C:nucleus"/>
    <property type="evidence" value="ECO:0007669"/>
    <property type="project" value="UniProtKB-SubCell"/>
</dbReference>